<comment type="subunit">
    <text evidence="2">Homodimer.</text>
</comment>
<keyword evidence="3" id="KW-0813">Transport</keyword>
<feature type="transmembrane region" description="Helical" evidence="14">
    <location>
        <begin position="119"/>
        <end position="140"/>
    </location>
</feature>
<evidence type="ECO:0000256" key="2">
    <source>
        <dbReference type="ARBA" id="ARBA00011738"/>
    </source>
</evidence>
<evidence type="ECO:0000256" key="7">
    <source>
        <dbReference type="ARBA" id="ARBA00022692"/>
    </source>
</evidence>
<gene>
    <name evidence="15" type="ORF">FNM00_11355</name>
</gene>
<evidence type="ECO:0000256" key="13">
    <source>
        <dbReference type="ARBA" id="ARBA00042859"/>
    </source>
</evidence>
<keyword evidence="16" id="KW-1185">Reference proteome</keyword>
<keyword evidence="4" id="KW-1003">Cell membrane</keyword>
<feature type="transmembrane region" description="Helical" evidence="14">
    <location>
        <begin position="41"/>
        <end position="65"/>
    </location>
</feature>
<evidence type="ECO:0000256" key="5">
    <source>
        <dbReference type="ARBA" id="ARBA00022597"/>
    </source>
</evidence>
<keyword evidence="6" id="KW-0598">Phosphotransferase system</keyword>
<proteinExistence type="inferred from homology"/>
<feature type="transmembrane region" description="Helical" evidence="14">
    <location>
        <begin position="411"/>
        <end position="440"/>
    </location>
</feature>
<feature type="transmembrane region" description="Helical" evidence="14">
    <location>
        <begin position="369"/>
        <end position="391"/>
    </location>
</feature>
<feature type="transmembrane region" description="Helical" evidence="14">
    <location>
        <begin position="254"/>
        <end position="274"/>
    </location>
</feature>
<evidence type="ECO:0000256" key="6">
    <source>
        <dbReference type="ARBA" id="ARBA00022683"/>
    </source>
</evidence>
<keyword evidence="8 14" id="KW-1133">Transmembrane helix</keyword>
<feature type="transmembrane region" description="Helical" evidence="14">
    <location>
        <begin position="341"/>
        <end position="362"/>
    </location>
</feature>
<comment type="function">
    <text evidence="10">The phosphoenolpyruvate-dependent sugar phosphotransferase system (sugar PTS), a major carbohydrate active transport system, catalyzes the phosphorylation of incoming sugar substrates concomitantly with their translocation across the cell membrane. The enzyme II UlaABC PTS system is involved in ascorbate transport.</text>
</comment>
<dbReference type="RefSeq" id="WP_143913659.1">
    <property type="nucleotide sequence ID" value="NZ_VLNT01000008.1"/>
</dbReference>
<dbReference type="PANTHER" id="PTHR33843:SF4">
    <property type="entry name" value="ASCORBATE-SPECIFIC PTS SYSTEM EIIC COMPONENT"/>
    <property type="match status" value="1"/>
</dbReference>
<evidence type="ECO:0000313" key="15">
    <source>
        <dbReference type="EMBL" id="TSD62546.1"/>
    </source>
</evidence>
<evidence type="ECO:0000256" key="14">
    <source>
        <dbReference type="SAM" id="Phobius"/>
    </source>
</evidence>
<evidence type="ECO:0000256" key="11">
    <source>
        <dbReference type="ARBA" id="ARBA00038218"/>
    </source>
</evidence>
<keyword evidence="7 14" id="KW-0812">Transmembrane</keyword>
<dbReference type="GO" id="GO:0009401">
    <property type="term" value="P:phosphoenolpyruvate-dependent sugar phosphotransferase system"/>
    <property type="evidence" value="ECO:0007669"/>
    <property type="project" value="UniProtKB-KW"/>
</dbReference>
<dbReference type="InterPro" id="IPR051562">
    <property type="entry name" value="Ascorbate-PTS_EIIC"/>
</dbReference>
<dbReference type="InterPro" id="IPR004703">
    <property type="entry name" value="PTS_sugar-sp_permease"/>
</dbReference>
<feature type="transmembrane region" description="Helical" evidence="14">
    <location>
        <begin position="6"/>
        <end position="29"/>
    </location>
</feature>
<dbReference type="PANTHER" id="PTHR33843">
    <property type="entry name" value="ASCORBATE-SPECIFIC PTS SYSTEM EIIC COMPONENT"/>
    <property type="match status" value="1"/>
</dbReference>
<sequence>MDILKVIVTDILGDAAFLVGLFALVGLVLQKKAFPDVFAGTVKTIVGFLIFGVGAAAAVATLGNFQTLFSEGFGIDGVLPISEGVTALALTSFGTQTAIIMVIGLLANLLVARLTPMKYVFLTGQHNLFFSAILAIVLSASGASDLVTVVVGGLLLGFFAAFFPWLCRNAMPKVTGTDDIGIGHYVTIGYAFSSWLGGKVGDPAKSTENIKLPKSLGFFRDYVASIALTMVVFFYIATVAAGKGVTDELAGGTNWLVFPLIQALTFAAAVYIIITGVRMFLGEIVPAFLGISEKVVPGVRPALDCPAVFPYAPTAVIVGFLTSYAAGLVMMGLYIGLGWTVIIPVAIPYFFIGGTAAVFGNATGGWKGAVTGSAIVGVLISLGPQLIYPIMDSVGLQGSSFPETDFTAVGWPLYQVLQLGTGVGIAITFAVVAAIAAVVFGIDRREKSRRAVATEGAEQ</sequence>
<organism evidence="15 16">
    <name type="scientific">Aeromicrobium piscarium</name>
    <dbReference type="NCBI Taxonomy" id="2590901"/>
    <lineage>
        <taxon>Bacteria</taxon>
        <taxon>Bacillati</taxon>
        <taxon>Actinomycetota</taxon>
        <taxon>Actinomycetes</taxon>
        <taxon>Propionibacteriales</taxon>
        <taxon>Nocardioidaceae</taxon>
        <taxon>Aeromicrobium</taxon>
    </lineage>
</organism>
<dbReference type="Proteomes" id="UP000316988">
    <property type="component" value="Unassembled WGS sequence"/>
</dbReference>
<evidence type="ECO:0000256" key="10">
    <source>
        <dbReference type="ARBA" id="ARBA00037387"/>
    </source>
</evidence>
<accession>A0A554S889</accession>
<evidence type="ECO:0000256" key="1">
    <source>
        <dbReference type="ARBA" id="ARBA00004651"/>
    </source>
</evidence>
<protein>
    <recommendedName>
        <fullName evidence="12">Ascorbate-specific PTS system EIIC component</fullName>
    </recommendedName>
    <alternativeName>
        <fullName evidence="13">Ascorbate-specific permease IIC component UlaA</fullName>
    </alternativeName>
</protein>
<keyword evidence="9 14" id="KW-0472">Membrane</keyword>
<evidence type="ECO:0000256" key="12">
    <source>
        <dbReference type="ARBA" id="ARBA00039702"/>
    </source>
</evidence>
<dbReference type="Pfam" id="PF03611">
    <property type="entry name" value="EIIC-GAT"/>
    <property type="match status" value="1"/>
</dbReference>
<feature type="transmembrane region" description="Helical" evidence="14">
    <location>
        <begin position="222"/>
        <end position="242"/>
    </location>
</feature>
<evidence type="ECO:0000256" key="3">
    <source>
        <dbReference type="ARBA" id="ARBA00022448"/>
    </source>
</evidence>
<dbReference type="OrthoDB" id="9796178at2"/>
<dbReference type="EMBL" id="VLNT01000008">
    <property type="protein sequence ID" value="TSD62546.1"/>
    <property type="molecule type" value="Genomic_DNA"/>
</dbReference>
<keyword evidence="5" id="KW-0762">Sugar transport</keyword>
<comment type="similarity">
    <text evidence="11">Belongs to the UlaA family.</text>
</comment>
<dbReference type="NCBIfam" id="NF009553">
    <property type="entry name" value="PRK12997.1-5"/>
    <property type="match status" value="1"/>
</dbReference>
<evidence type="ECO:0000313" key="16">
    <source>
        <dbReference type="Proteomes" id="UP000316988"/>
    </source>
</evidence>
<comment type="caution">
    <text evidence="15">The sequence shown here is derived from an EMBL/GenBank/DDBJ whole genome shotgun (WGS) entry which is preliminary data.</text>
</comment>
<feature type="transmembrane region" description="Helical" evidence="14">
    <location>
        <begin position="146"/>
        <end position="167"/>
    </location>
</feature>
<name>A0A554S889_9ACTN</name>
<evidence type="ECO:0000256" key="9">
    <source>
        <dbReference type="ARBA" id="ARBA00023136"/>
    </source>
</evidence>
<dbReference type="AlphaFoldDB" id="A0A554S889"/>
<feature type="transmembrane region" description="Helical" evidence="14">
    <location>
        <begin position="308"/>
        <end position="335"/>
    </location>
</feature>
<feature type="transmembrane region" description="Helical" evidence="14">
    <location>
        <begin position="85"/>
        <end position="107"/>
    </location>
</feature>
<dbReference type="GO" id="GO:0005886">
    <property type="term" value="C:plasma membrane"/>
    <property type="evidence" value="ECO:0007669"/>
    <property type="project" value="UniProtKB-SubCell"/>
</dbReference>
<evidence type="ECO:0000256" key="8">
    <source>
        <dbReference type="ARBA" id="ARBA00022989"/>
    </source>
</evidence>
<comment type="subcellular location">
    <subcellularLocation>
        <location evidence="1">Cell membrane</location>
        <topology evidence="1">Multi-pass membrane protein</topology>
    </subcellularLocation>
</comment>
<reference evidence="15 16" key="1">
    <citation type="submission" date="2019-07" db="EMBL/GenBank/DDBJ databases">
        <authorList>
            <person name="Zhao L.H."/>
        </authorList>
    </citation>
    <scope>NUCLEOTIDE SEQUENCE [LARGE SCALE GENOMIC DNA]</scope>
    <source>
        <strain evidence="15 16">Co35</strain>
    </source>
</reference>
<evidence type="ECO:0000256" key="4">
    <source>
        <dbReference type="ARBA" id="ARBA00022475"/>
    </source>
</evidence>